<evidence type="ECO:0000313" key="10">
    <source>
        <dbReference type="Proteomes" id="UP001596174"/>
    </source>
</evidence>
<feature type="domain" description="ABC3 transporter permease C-terminal" evidence="8">
    <location>
        <begin position="408"/>
        <end position="521"/>
    </location>
</feature>
<feature type="transmembrane region" description="Helical" evidence="7">
    <location>
        <begin position="403"/>
        <end position="421"/>
    </location>
</feature>
<proteinExistence type="inferred from homology"/>
<protein>
    <submittedName>
        <fullName evidence="9">FtsX-like permease family protein</fullName>
    </submittedName>
</protein>
<organism evidence="9 10">
    <name type="scientific">Streptacidiphilus monticola</name>
    <dbReference type="NCBI Taxonomy" id="2161674"/>
    <lineage>
        <taxon>Bacteria</taxon>
        <taxon>Bacillati</taxon>
        <taxon>Actinomycetota</taxon>
        <taxon>Actinomycetes</taxon>
        <taxon>Kitasatosporales</taxon>
        <taxon>Streptomycetaceae</taxon>
        <taxon>Streptacidiphilus</taxon>
    </lineage>
</organism>
<keyword evidence="3 7" id="KW-0812">Transmembrane</keyword>
<keyword evidence="5 7" id="KW-0472">Membrane</keyword>
<evidence type="ECO:0000256" key="1">
    <source>
        <dbReference type="ARBA" id="ARBA00004651"/>
    </source>
</evidence>
<dbReference type="InterPro" id="IPR003838">
    <property type="entry name" value="ABC3_permease_C"/>
</dbReference>
<dbReference type="InterPro" id="IPR050250">
    <property type="entry name" value="Macrolide_Exporter_MacB"/>
</dbReference>
<evidence type="ECO:0000256" key="5">
    <source>
        <dbReference type="ARBA" id="ARBA00023136"/>
    </source>
</evidence>
<evidence type="ECO:0000256" key="3">
    <source>
        <dbReference type="ARBA" id="ARBA00022692"/>
    </source>
</evidence>
<feature type="non-terminal residue" evidence="9">
    <location>
        <position position="1"/>
    </location>
</feature>
<name>A0ABW1FWD8_9ACTN</name>
<reference evidence="10" key="1">
    <citation type="journal article" date="2019" name="Int. J. Syst. Evol. Microbiol.">
        <title>The Global Catalogue of Microorganisms (GCM) 10K type strain sequencing project: providing services to taxonomists for standard genome sequencing and annotation.</title>
        <authorList>
            <consortium name="The Broad Institute Genomics Platform"/>
            <consortium name="The Broad Institute Genome Sequencing Center for Infectious Disease"/>
            <person name="Wu L."/>
            <person name="Ma J."/>
        </authorList>
    </citation>
    <scope>NUCLEOTIDE SEQUENCE [LARGE SCALE GENOMIC DNA]</scope>
    <source>
        <strain evidence="10">JCM 4816</strain>
    </source>
</reference>
<dbReference type="RefSeq" id="WP_380578523.1">
    <property type="nucleotide sequence ID" value="NZ_JBHSQJ010000003.1"/>
</dbReference>
<comment type="similarity">
    <text evidence="6">Belongs to the ABC-4 integral membrane protein family.</text>
</comment>
<feature type="transmembrane region" description="Helical" evidence="7">
    <location>
        <begin position="498"/>
        <end position="523"/>
    </location>
</feature>
<evidence type="ECO:0000259" key="8">
    <source>
        <dbReference type="Pfam" id="PF02687"/>
    </source>
</evidence>
<dbReference type="Pfam" id="PF02687">
    <property type="entry name" value="FtsX"/>
    <property type="match status" value="1"/>
</dbReference>
<dbReference type="EMBL" id="JBHSQJ010000003">
    <property type="protein sequence ID" value="MFC5905764.1"/>
    <property type="molecule type" value="Genomic_DNA"/>
</dbReference>
<sequence>RQSISAADGRLAELVAYDTRAEADRLPLRGDLADRRPAQLLTGMADPAPTDAQRGVVLPGRPRTVAVDLRPTVHGLAAEQKLTDSQIHVAVHVTDRYGFSYVLGSEAVDIDGASHRLSLDLTEAAGSGTPAYPLAVSRIELSAPVAVAGRPADQQQHPVLTVAVTVSADGAPVAAPTGLSWQSRYDDSYGQSGGPGADPQYQQGKVVSARSLAGTPLALGLQLGTAALTDATWWNPPSVQLSLVPSQGPAPGPLAAVVDEQFLATSHAHVGSVLTLAETGGGLQVRITGVVKALPGTGPAAEQGLNGQTLTAVSGFSGSDPQLRGGAVLVDLPSYAARLNRPDTANPTAALTPVDWWLTLAPGGHDRAVAALGADSGVAVFYDRAAVTAAAEHDPVGSGPQSALLAGLALAVVLAAVGFAANASGTVRARAGEFAVLRALGMSRRRLARATAAELALPVLLGLGVGLLLGELLTRLVVPLLVLTPQATRPVPAVLVDIPVLPLAGLLAAVAAVPLLCAALAGLRGGDPARRLRTSEEF</sequence>
<evidence type="ECO:0000313" key="9">
    <source>
        <dbReference type="EMBL" id="MFC5905764.1"/>
    </source>
</evidence>
<evidence type="ECO:0000256" key="2">
    <source>
        <dbReference type="ARBA" id="ARBA00022475"/>
    </source>
</evidence>
<evidence type="ECO:0000256" key="7">
    <source>
        <dbReference type="SAM" id="Phobius"/>
    </source>
</evidence>
<accession>A0ABW1FWD8</accession>
<dbReference type="Proteomes" id="UP001596174">
    <property type="component" value="Unassembled WGS sequence"/>
</dbReference>
<comment type="subcellular location">
    <subcellularLocation>
        <location evidence="1">Cell membrane</location>
        <topology evidence="1">Multi-pass membrane protein</topology>
    </subcellularLocation>
</comment>
<dbReference type="PANTHER" id="PTHR30572">
    <property type="entry name" value="MEMBRANE COMPONENT OF TRANSPORTER-RELATED"/>
    <property type="match status" value="1"/>
</dbReference>
<gene>
    <name evidence="9" type="ORF">ACFP3V_00800</name>
</gene>
<comment type="caution">
    <text evidence="9">The sequence shown here is derived from an EMBL/GenBank/DDBJ whole genome shotgun (WGS) entry which is preliminary data.</text>
</comment>
<evidence type="ECO:0000256" key="4">
    <source>
        <dbReference type="ARBA" id="ARBA00022989"/>
    </source>
</evidence>
<dbReference type="PANTHER" id="PTHR30572:SF4">
    <property type="entry name" value="ABC TRANSPORTER PERMEASE YTRF"/>
    <property type="match status" value="1"/>
</dbReference>
<keyword evidence="4 7" id="KW-1133">Transmembrane helix</keyword>
<keyword evidence="10" id="KW-1185">Reference proteome</keyword>
<evidence type="ECO:0000256" key="6">
    <source>
        <dbReference type="ARBA" id="ARBA00038076"/>
    </source>
</evidence>
<keyword evidence="2" id="KW-1003">Cell membrane</keyword>
<feature type="transmembrane region" description="Helical" evidence="7">
    <location>
        <begin position="455"/>
        <end position="478"/>
    </location>
</feature>